<dbReference type="Gene3D" id="1.10.510.10">
    <property type="entry name" value="Transferase(Phosphotransferase) domain 1"/>
    <property type="match status" value="1"/>
</dbReference>
<dbReference type="PANTHER" id="PTHR47691">
    <property type="entry name" value="REGULATOR-RELATED"/>
    <property type="match status" value="1"/>
</dbReference>
<evidence type="ECO:0000259" key="4">
    <source>
        <dbReference type="PROSITE" id="PS50011"/>
    </source>
</evidence>
<organism evidence="6 7">
    <name type="scientific">Nocardia tengchongensis</name>
    <dbReference type="NCBI Taxonomy" id="2055889"/>
    <lineage>
        <taxon>Bacteria</taxon>
        <taxon>Bacillati</taxon>
        <taxon>Actinomycetota</taxon>
        <taxon>Actinomycetes</taxon>
        <taxon>Mycobacteriales</taxon>
        <taxon>Nocardiaceae</taxon>
        <taxon>Nocardia</taxon>
    </lineage>
</organism>
<dbReference type="InterPro" id="IPR008271">
    <property type="entry name" value="Ser/Thr_kinase_AS"/>
</dbReference>
<dbReference type="Pfam" id="PF00196">
    <property type="entry name" value="GerE"/>
    <property type="match status" value="1"/>
</dbReference>
<sequence>MVENDPLETQRDVGVDVITELSAAGFEDAEEIGRGGFGAVYRCTQIAADRVVAVKVFTGELEENRERFFREQHAMGRLTGHPNIVSMLAIGETGSGRPYLVMPYCSRGSLDARIRRDGPQPVPEVLRLGVKMAGALESAHRLGVLHRDVKPANILLTDYGEPALTDFGIAHITGGFETTSGAITGSPAFIAPEVLGGQPQSPAADVYGLGATLFCALTGHAAFERRSGEQLVAQFVRITSHPLPDLRESGLPEDVCSIIEEAMARDPSDRPTVVRLGEQLRRIQFDHGFTVDEMALPTRPEPVLDAVAASEPDAVAASEDSVSQGVSRVHGGRLRAGMGNLPLELTSFVDRRTQLSEVKNMLSGSRLVTLTGIGGVGKSRLALRVAHKMRSKFANGAWLIELGDLTDAASLPDVVSAAFGVRDHGGGPALDTLVELLTPYDVLLVLDNCEHMIDAVTSLSETLMRACPRLRILATSREALGIGGETVYPLPPLEIPDPAVEPKLRAAARYDAVTLFAERAAAAVPGFEVTDDNRLTSARICSRCEGLPLAIELAAARLRTMSVEEILSKMNDRYALLTRGSRGAPKRQQTMQYCIDWSYDLCTPDERRLWRRLSVFAGGFELDAAVQVCVDGASESEVHDAMAALLDKSILSRTEVTGTVRFGMLETVREFGREKAEECGEYPDLRRRHLDWCTGLVEEADSEWIGPHQMKWFERLERELPNVRKALEYSLSQPDNRALRIVPCLFLFWFLRGRLSEGRRWYERALVQSPGGRPEDRAKALYATSSMAAVQGDMSTAVSRLSELRTLAEKTADRLITALLAHVEANHAFASSNADMTRTVDRLVYAIGIYEQTGDLGLQLYARIALGWAYVLNGDTSRAAACHTKVLEITKSAGEMIYRSWALWGIGFAAWRDHEPDRATRALGEGIRLAHMLTDPLVATGCLDTLAWIAAEKHDAHRAAVLLGAADASGRIAGSSTSYIFRALHTYRDQCERSSRQSLGARAFDIARQEGASMSLDAAVGFALGEQVEPASSLPHSSESLTARERQVAALVAEGLTNKAIADRLVVSPRTAQGHVEHILSKLGFTSRAQIAAWAAAQAHNTLE</sequence>
<protein>
    <submittedName>
        <fullName evidence="6">Protein kinase</fullName>
    </submittedName>
</protein>
<dbReference type="InterPro" id="IPR000792">
    <property type="entry name" value="Tscrpt_reg_LuxR_C"/>
</dbReference>
<dbReference type="PROSITE" id="PS00107">
    <property type="entry name" value="PROTEIN_KINASE_ATP"/>
    <property type="match status" value="1"/>
</dbReference>
<dbReference type="SUPFAM" id="SSF46894">
    <property type="entry name" value="C-terminal effector domain of the bipartite response regulators"/>
    <property type="match status" value="1"/>
</dbReference>
<evidence type="ECO:0000256" key="1">
    <source>
        <dbReference type="ARBA" id="ARBA00022741"/>
    </source>
</evidence>
<evidence type="ECO:0000259" key="5">
    <source>
        <dbReference type="PROSITE" id="PS50043"/>
    </source>
</evidence>
<keyword evidence="6" id="KW-0808">Transferase</keyword>
<dbReference type="InterPro" id="IPR017441">
    <property type="entry name" value="Protein_kinase_ATP_BS"/>
</dbReference>
<dbReference type="Gene3D" id="3.40.50.300">
    <property type="entry name" value="P-loop containing nucleotide triphosphate hydrolases"/>
    <property type="match status" value="1"/>
</dbReference>
<reference evidence="6 7" key="1">
    <citation type="submission" date="2021-04" db="EMBL/GenBank/DDBJ databases">
        <title>Nocardia tengchongensis.</title>
        <authorList>
            <person name="Zhuang k."/>
            <person name="Ran Y."/>
            <person name="Li W."/>
        </authorList>
    </citation>
    <scope>NUCLEOTIDE SEQUENCE [LARGE SCALE GENOMIC DNA]</scope>
    <source>
        <strain evidence="6 7">CFH S0057</strain>
    </source>
</reference>
<keyword evidence="7" id="KW-1185">Reference proteome</keyword>
<dbReference type="PANTHER" id="PTHR47691:SF3">
    <property type="entry name" value="HTH-TYPE TRANSCRIPTIONAL REGULATOR RV0890C-RELATED"/>
    <property type="match status" value="1"/>
</dbReference>
<dbReference type="PROSITE" id="PS50043">
    <property type="entry name" value="HTH_LUXR_2"/>
    <property type="match status" value="1"/>
</dbReference>
<dbReference type="InterPro" id="IPR016032">
    <property type="entry name" value="Sig_transdc_resp-reg_C-effctor"/>
</dbReference>
<keyword evidence="6" id="KW-0418">Kinase</keyword>
<accession>A0ABX8CKP9</accession>
<feature type="domain" description="HTH luxR-type" evidence="5">
    <location>
        <begin position="1034"/>
        <end position="1099"/>
    </location>
</feature>
<dbReference type="Gene3D" id="1.25.40.10">
    <property type="entry name" value="Tetratricopeptide repeat domain"/>
    <property type="match status" value="1"/>
</dbReference>
<proteinExistence type="predicted"/>
<keyword evidence="1 3" id="KW-0547">Nucleotide-binding</keyword>
<dbReference type="SUPFAM" id="SSF56112">
    <property type="entry name" value="Protein kinase-like (PK-like)"/>
    <property type="match status" value="1"/>
</dbReference>
<dbReference type="SMART" id="SM00421">
    <property type="entry name" value="HTH_LUXR"/>
    <property type="match status" value="1"/>
</dbReference>
<dbReference type="Gene3D" id="1.10.10.10">
    <property type="entry name" value="Winged helix-like DNA-binding domain superfamily/Winged helix DNA-binding domain"/>
    <property type="match status" value="1"/>
</dbReference>
<gene>
    <name evidence="6" type="ORF">KHQ06_24350</name>
</gene>
<feature type="domain" description="Protein kinase" evidence="4">
    <location>
        <begin position="26"/>
        <end position="290"/>
    </location>
</feature>
<dbReference type="InterPro" id="IPR027417">
    <property type="entry name" value="P-loop_NTPase"/>
</dbReference>
<dbReference type="InterPro" id="IPR058852">
    <property type="entry name" value="HTH_77"/>
</dbReference>
<feature type="binding site" evidence="3">
    <location>
        <position position="55"/>
    </location>
    <ligand>
        <name>ATP</name>
        <dbReference type="ChEBI" id="CHEBI:30616"/>
    </ligand>
</feature>
<dbReference type="SUPFAM" id="SSF48452">
    <property type="entry name" value="TPR-like"/>
    <property type="match status" value="1"/>
</dbReference>
<dbReference type="GO" id="GO:0016301">
    <property type="term" value="F:kinase activity"/>
    <property type="evidence" value="ECO:0007669"/>
    <property type="project" value="UniProtKB-KW"/>
</dbReference>
<dbReference type="RefSeq" id="WP_213555527.1">
    <property type="nucleotide sequence ID" value="NZ_JBHZDI010000124.1"/>
</dbReference>
<dbReference type="CDD" id="cd14014">
    <property type="entry name" value="STKc_PknB_like"/>
    <property type="match status" value="1"/>
</dbReference>
<dbReference type="SUPFAM" id="SSF52540">
    <property type="entry name" value="P-loop containing nucleoside triphosphate hydrolases"/>
    <property type="match status" value="1"/>
</dbReference>
<dbReference type="Pfam" id="PF25872">
    <property type="entry name" value="HTH_77"/>
    <property type="match status" value="1"/>
</dbReference>
<dbReference type="InterPro" id="IPR011009">
    <property type="entry name" value="Kinase-like_dom_sf"/>
</dbReference>
<dbReference type="PROSITE" id="PS00108">
    <property type="entry name" value="PROTEIN_KINASE_ST"/>
    <property type="match status" value="1"/>
</dbReference>
<dbReference type="Pfam" id="PF00069">
    <property type="entry name" value="Pkinase"/>
    <property type="match status" value="1"/>
</dbReference>
<name>A0ABX8CKP9_9NOCA</name>
<dbReference type="InterPro" id="IPR000719">
    <property type="entry name" value="Prot_kinase_dom"/>
</dbReference>
<dbReference type="EMBL" id="CP074371">
    <property type="protein sequence ID" value="QVI19494.1"/>
    <property type="molecule type" value="Genomic_DNA"/>
</dbReference>
<keyword evidence="2 3" id="KW-0067">ATP-binding</keyword>
<dbReference type="Proteomes" id="UP000683310">
    <property type="component" value="Chromosome"/>
</dbReference>
<dbReference type="CDD" id="cd06170">
    <property type="entry name" value="LuxR_C_like"/>
    <property type="match status" value="1"/>
</dbReference>
<dbReference type="InterPro" id="IPR011990">
    <property type="entry name" value="TPR-like_helical_dom_sf"/>
</dbReference>
<evidence type="ECO:0000313" key="6">
    <source>
        <dbReference type="EMBL" id="QVI19494.1"/>
    </source>
</evidence>
<dbReference type="SMART" id="SM00220">
    <property type="entry name" value="S_TKc"/>
    <property type="match status" value="1"/>
</dbReference>
<dbReference type="InterPro" id="IPR036388">
    <property type="entry name" value="WH-like_DNA-bd_sf"/>
</dbReference>
<dbReference type="PRINTS" id="PR00364">
    <property type="entry name" value="DISEASERSIST"/>
</dbReference>
<dbReference type="PRINTS" id="PR00038">
    <property type="entry name" value="HTHLUXR"/>
</dbReference>
<evidence type="ECO:0000313" key="7">
    <source>
        <dbReference type="Proteomes" id="UP000683310"/>
    </source>
</evidence>
<dbReference type="PROSITE" id="PS50011">
    <property type="entry name" value="PROTEIN_KINASE_DOM"/>
    <property type="match status" value="1"/>
</dbReference>
<evidence type="ECO:0000256" key="2">
    <source>
        <dbReference type="ARBA" id="ARBA00022840"/>
    </source>
</evidence>
<evidence type="ECO:0000256" key="3">
    <source>
        <dbReference type="PROSITE-ProRule" id="PRU10141"/>
    </source>
</evidence>